<dbReference type="Gene3D" id="3.10.350.10">
    <property type="entry name" value="LysM domain"/>
    <property type="match status" value="1"/>
</dbReference>
<proteinExistence type="predicted"/>
<dbReference type="EMBL" id="BARS01052375">
    <property type="protein sequence ID" value="GAG53059.1"/>
    <property type="molecule type" value="Genomic_DNA"/>
</dbReference>
<gene>
    <name evidence="1" type="ORF">S01H1_77877</name>
</gene>
<accession>X0YB57</accession>
<protein>
    <submittedName>
        <fullName evidence="1">Uncharacterized protein</fullName>
    </submittedName>
</protein>
<dbReference type="AlphaFoldDB" id="X0YB57"/>
<evidence type="ECO:0000313" key="1">
    <source>
        <dbReference type="EMBL" id="GAG53059.1"/>
    </source>
</evidence>
<dbReference type="InterPro" id="IPR036779">
    <property type="entry name" value="LysM_dom_sf"/>
</dbReference>
<comment type="caution">
    <text evidence="1">The sequence shown here is derived from an EMBL/GenBank/DDBJ whole genome shotgun (WGS) entry which is preliminary data.</text>
</comment>
<sequence length="110" mass="12661">MVEWPPAAGGHADRIKSTIKTDQEILLHKPHQSNKTMVKIPFYHTVKYKGEYLYIIAKWYTGDGNNWKKIINANPNLNRALPFGTQIHIPDDLLINKTDFPKKYIGEGDK</sequence>
<organism evidence="1">
    <name type="scientific">marine sediment metagenome</name>
    <dbReference type="NCBI Taxonomy" id="412755"/>
    <lineage>
        <taxon>unclassified sequences</taxon>
        <taxon>metagenomes</taxon>
        <taxon>ecological metagenomes</taxon>
    </lineage>
</organism>
<name>X0YB57_9ZZZZ</name>
<reference evidence="1" key="1">
    <citation type="journal article" date="2014" name="Front. Microbiol.">
        <title>High frequency of phylogenetically diverse reductive dehalogenase-homologous genes in deep subseafloor sedimentary metagenomes.</title>
        <authorList>
            <person name="Kawai M."/>
            <person name="Futagami T."/>
            <person name="Toyoda A."/>
            <person name="Takaki Y."/>
            <person name="Nishi S."/>
            <person name="Hori S."/>
            <person name="Arai W."/>
            <person name="Tsubouchi T."/>
            <person name="Morono Y."/>
            <person name="Uchiyama I."/>
            <person name="Ito T."/>
            <person name="Fujiyama A."/>
            <person name="Inagaki F."/>
            <person name="Takami H."/>
        </authorList>
    </citation>
    <scope>NUCLEOTIDE SEQUENCE</scope>
    <source>
        <strain evidence="1">Expedition CK06-06</strain>
    </source>
</reference>